<proteinExistence type="predicted"/>
<gene>
    <name evidence="2" type="ORF">VSDG_04059</name>
</gene>
<accession>A0A423W0T7</accession>
<dbReference type="EMBL" id="LJZO01000018">
    <property type="protein sequence ID" value="ROV96923.1"/>
    <property type="molecule type" value="Genomic_DNA"/>
</dbReference>
<evidence type="ECO:0000313" key="3">
    <source>
        <dbReference type="Proteomes" id="UP000284375"/>
    </source>
</evidence>
<comment type="caution">
    <text evidence="2">The sequence shown here is derived from an EMBL/GenBank/DDBJ whole genome shotgun (WGS) entry which is preliminary data.</text>
</comment>
<dbReference type="GO" id="GO:0006644">
    <property type="term" value="P:phospholipid metabolic process"/>
    <property type="evidence" value="ECO:0007669"/>
    <property type="project" value="InterPro"/>
</dbReference>
<reference evidence="2 3" key="1">
    <citation type="submission" date="2015-09" db="EMBL/GenBank/DDBJ databases">
        <title>Host preference determinants of Valsa canker pathogens revealed by comparative genomics.</title>
        <authorList>
            <person name="Yin Z."/>
            <person name="Huang L."/>
        </authorList>
    </citation>
    <scope>NUCLEOTIDE SEQUENCE [LARGE SCALE GENOMIC DNA]</scope>
    <source>
        <strain evidence="2 3">YSFL</strain>
    </source>
</reference>
<dbReference type="OrthoDB" id="5120271at2759"/>
<dbReference type="SUPFAM" id="SSF48619">
    <property type="entry name" value="Phospholipase A2, PLA2"/>
    <property type="match status" value="1"/>
</dbReference>
<dbReference type="Pfam" id="PF09056">
    <property type="entry name" value="Phospholip_A2_3"/>
    <property type="match status" value="1"/>
</dbReference>
<name>A0A423W0T7_CYTCH</name>
<dbReference type="AlphaFoldDB" id="A0A423W0T7"/>
<dbReference type="GO" id="GO:0004623">
    <property type="term" value="F:phospholipase A2 activity"/>
    <property type="evidence" value="ECO:0007669"/>
    <property type="project" value="InterPro"/>
</dbReference>
<dbReference type="Proteomes" id="UP000284375">
    <property type="component" value="Unassembled WGS sequence"/>
</dbReference>
<evidence type="ECO:0000256" key="1">
    <source>
        <dbReference type="SAM" id="SignalP"/>
    </source>
</evidence>
<dbReference type="Gene3D" id="1.20.90.10">
    <property type="entry name" value="Phospholipase A2 domain"/>
    <property type="match status" value="1"/>
</dbReference>
<evidence type="ECO:0000313" key="2">
    <source>
        <dbReference type="EMBL" id="ROV96923.1"/>
    </source>
</evidence>
<feature type="signal peptide" evidence="1">
    <location>
        <begin position="1"/>
        <end position="17"/>
    </location>
</feature>
<keyword evidence="1" id="KW-0732">Signal</keyword>
<evidence type="ECO:0008006" key="4">
    <source>
        <dbReference type="Google" id="ProtNLM"/>
    </source>
</evidence>
<organism evidence="2 3">
    <name type="scientific">Cytospora chrysosperma</name>
    <name type="common">Cytospora canker fungus</name>
    <name type="synonym">Sphaeria chrysosperma</name>
    <dbReference type="NCBI Taxonomy" id="252740"/>
    <lineage>
        <taxon>Eukaryota</taxon>
        <taxon>Fungi</taxon>
        <taxon>Dikarya</taxon>
        <taxon>Ascomycota</taxon>
        <taxon>Pezizomycotina</taxon>
        <taxon>Sordariomycetes</taxon>
        <taxon>Sordariomycetidae</taxon>
        <taxon>Diaporthales</taxon>
        <taxon>Cytosporaceae</taxon>
        <taxon>Cytospora</taxon>
    </lineage>
</organism>
<keyword evidence="3" id="KW-1185">Reference proteome</keyword>
<protein>
    <recommendedName>
        <fullName evidence="4">Carboxylic ester hydrolase</fullName>
    </recommendedName>
</protein>
<sequence length="163" mass="17942">MSLLTGIILATSALSSAANISRLLETSRLNRGSTCSDEAIDSFDVVVCKLWDRSVVNWPPAYIATRNISNPFANCYNATLNDEVTAIGFLRSKIELNPNLFSTATKQGPRTPEEIVDELLFNTPLDKFIASREKRDPVDLVWDSDGCTHAPNNPMGFGFLPAY</sequence>
<dbReference type="InterPro" id="IPR036444">
    <property type="entry name" value="PLipase_A2_dom_sf"/>
</dbReference>
<dbReference type="InterPro" id="IPR015141">
    <property type="entry name" value="PLipase_A2_prok/fun"/>
</dbReference>
<feature type="chain" id="PRO_5019302994" description="Carboxylic ester hydrolase" evidence="1">
    <location>
        <begin position="18"/>
        <end position="163"/>
    </location>
</feature>
<dbReference type="GO" id="GO:0050482">
    <property type="term" value="P:arachidonate secretion"/>
    <property type="evidence" value="ECO:0007669"/>
    <property type="project" value="InterPro"/>
</dbReference>